<dbReference type="EMBL" id="JAPJZH010000002">
    <property type="protein sequence ID" value="MDA4844375.1"/>
    <property type="molecule type" value="Genomic_DNA"/>
</dbReference>
<name>A0ABT4VI99_9HYPH</name>
<reference evidence="2" key="1">
    <citation type="submission" date="2022-11" db="EMBL/GenBank/DDBJ databases">
        <title>Hoeflea poritis sp. nov., isolated from scleractinian coral Porites lutea.</title>
        <authorList>
            <person name="Zhang G."/>
            <person name="Wei Q."/>
            <person name="Cai L."/>
        </authorList>
    </citation>
    <scope>NUCLEOTIDE SEQUENCE</scope>
    <source>
        <strain evidence="2">E7-10</strain>
    </source>
</reference>
<evidence type="ECO:0000313" key="3">
    <source>
        <dbReference type="Proteomes" id="UP001148313"/>
    </source>
</evidence>
<proteinExistence type="predicted"/>
<evidence type="ECO:0000313" key="2">
    <source>
        <dbReference type="EMBL" id="MDA4844375.1"/>
    </source>
</evidence>
<dbReference type="InterPro" id="IPR054242">
    <property type="entry name" value="DUF6969"/>
</dbReference>
<evidence type="ECO:0000259" key="1">
    <source>
        <dbReference type="Pfam" id="PF22308"/>
    </source>
</evidence>
<gene>
    <name evidence="2" type="ORF">OOZ53_03395</name>
</gene>
<feature type="domain" description="DUF6969" evidence="1">
    <location>
        <begin position="27"/>
        <end position="228"/>
    </location>
</feature>
<protein>
    <recommendedName>
        <fullName evidence="1">DUF6969 domain-containing protein</fullName>
    </recommendedName>
</protein>
<keyword evidence="3" id="KW-1185">Reference proteome</keyword>
<dbReference type="RefSeq" id="WP_271087905.1">
    <property type="nucleotide sequence ID" value="NZ_JAPJZH010000002.1"/>
</dbReference>
<comment type="caution">
    <text evidence="2">The sequence shown here is derived from an EMBL/GenBank/DDBJ whole genome shotgun (WGS) entry which is preliminary data.</text>
</comment>
<dbReference type="Proteomes" id="UP001148313">
    <property type="component" value="Unassembled WGS sequence"/>
</dbReference>
<dbReference type="Pfam" id="PF22308">
    <property type="entry name" value="DUF6969"/>
    <property type="match status" value="1"/>
</dbReference>
<accession>A0ABT4VI99</accession>
<sequence>MDSTPLKFDLPKVLSELSPQELDRMAEAADTVRENLRLLKKSGHNLVGQCLAHQGTFYEEEHYPKGDVYDAESHAQYYYHAHRPESGEHGHFHTFLRAKGMARKTRPAPYSGDAGRPSGKDALSHIVAISMNRPGLPIGMFTTNRWVTGETFYACDDVIEMIDRFDVEQSYPCLATNRALSALIQLFRPQVVALLKQRDVTLGAWKEKHPDRDIYEDRELEITSIVDISIERQTTELKKARRRIARN</sequence>
<organism evidence="2 3">
    <name type="scientific">Hoeflea poritis</name>
    <dbReference type="NCBI Taxonomy" id="2993659"/>
    <lineage>
        <taxon>Bacteria</taxon>
        <taxon>Pseudomonadati</taxon>
        <taxon>Pseudomonadota</taxon>
        <taxon>Alphaproteobacteria</taxon>
        <taxon>Hyphomicrobiales</taxon>
        <taxon>Rhizobiaceae</taxon>
        <taxon>Hoeflea</taxon>
    </lineage>
</organism>